<protein>
    <submittedName>
        <fullName evidence="1">Uncharacterized protein</fullName>
    </submittedName>
</protein>
<evidence type="ECO:0000313" key="1">
    <source>
        <dbReference type="EMBL" id="AMU88833.1"/>
    </source>
</evidence>
<dbReference type="KEGG" id="smaz:LH19_12660"/>
<reference evidence="1 2" key="2">
    <citation type="journal article" date="2016" name="Genome Announc.">
        <title>Complete Genome Sequence of Sphingopyxis macrogoltabida Strain 203N (NBRC 111659), a Polyethylene Glycol Degrader.</title>
        <authorList>
            <person name="Ohtsubo Y."/>
            <person name="Nonoyama S."/>
            <person name="Nagata Y."/>
            <person name="Numata M."/>
            <person name="Tsuchikane K."/>
            <person name="Hosoyama A."/>
            <person name="Yamazoe A."/>
            <person name="Tsuda M."/>
            <person name="Fujita N."/>
            <person name="Kawai F."/>
        </authorList>
    </citation>
    <scope>NUCLEOTIDE SEQUENCE [LARGE SCALE GENOMIC DNA]</scope>
    <source>
        <strain evidence="1 2">203N</strain>
    </source>
</reference>
<dbReference type="Proteomes" id="UP000076088">
    <property type="component" value="Chromosome"/>
</dbReference>
<proteinExistence type="predicted"/>
<dbReference type="RefSeq" id="WP_054728326.1">
    <property type="nucleotide sequence ID" value="NZ_CP009429.1"/>
</dbReference>
<dbReference type="EMBL" id="CP013344">
    <property type="protein sequence ID" value="AMU88833.1"/>
    <property type="molecule type" value="Genomic_DNA"/>
</dbReference>
<organism evidence="1 2">
    <name type="scientific">Sphingopyxis macrogoltabida</name>
    <name type="common">Sphingomonas macrogoltabidus</name>
    <dbReference type="NCBI Taxonomy" id="33050"/>
    <lineage>
        <taxon>Bacteria</taxon>
        <taxon>Pseudomonadati</taxon>
        <taxon>Pseudomonadota</taxon>
        <taxon>Alphaproteobacteria</taxon>
        <taxon>Sphingomonadales</taxon>
        <taxon>Sphingomonadaceae</taxon>
        <taxon>Sphingopyxis</taxon>
    </lineage>
</organism>
<name>A0AAC9FFB3_SPHMC</name>
<accession>A0AAC9FFB3</accession>
<gene>
    <name evidence="1" type="ORF">ATM17_07230</name>
</gene>
<keyword evidence="2" id="KW-1185">Reference proteome</keyword>
<evidence type="ECO:0000313" key="2">
    <source>
        <dbReference type="Proteomes" id="UP000076088"/>
    </source>
</evidence>
<dbReference type="AlphaFoldDB" id="A0AAC9FFB3"/>
<sequence length="188" mass="19163">MNAYTPPAAGARPAVPVDPANPDAAGMFWGLQYCRAGMLSLTRLELAMESGDRQRIIEAIDRLHALDGEIERTVAALPVPAAPDPARAAIEEYLGREKMAVAFEKLVLASGISGPGIASPAGRPPRPHAPAAAVPAHPDAGADALWPALEDAPPFAARPAGFLAECGAKAAILLAIVAATGATLAVAL</sequence>
<reference evidence="2" key="1">
    <citation type="submission" date="2015-11" db="EMBL/GenBank/DDBJ databases">
        <title>Complete genome sequence of a polyethylene-glycol degrader Sphingopyxis macrogoltabida 203N (NBRC 111659).</title>
        <authorList>
            <person name="Yoshiyuki O."/>
            <person name="Shouta N."/>
            <person name="Nagata Y."/>
            <person name="Numata M."/>
            <person name="Tsuchikane K."/>
            <person name="Hosoyama A."/>
            <person name="Yamazoe A."/>
            <person name="Tsuda M."/>
            <person name="Fujita N."/>
            <person name="Kawai F."/>
        </authorList>
    </citation>
    <scope>NUCLEOTIDE SEQUENCE [LARGE SCALE GENOMIC DNA]</scope>
    <source>
        <strain evidence="2">203N</strain>
    </source>
</reference>